<sequence>MAKYTEWLTDEGLLLIQGWARDGLTDEQIAKNMGVSYSTFREWKKKFSALSATLKESKEVVDRQVENALFKNAVGFMYEEETVTNAGEVVTVKKYSKPNITAQIFWLKNRKMKEWRDKQEVEQINHNIEITVGEWDDDKT</sequence>
<dbReference type="InterPro" id="IPR009057">
    <property type="entry name" value="Homeodomain-like_sf"/>
</dbReference>
<name>A0A8S5P963_9CAUD</name>
<evidence type="ECO:0000313" key="1">
    <source>
        <dbReference type="EMBL" id="DAE02937.1"/>
    </source>
</evidence>
<organism evidence="1">
    <name type="scientific">Siphoviridae sp. ctM4S20</name>
    <dbReference type="NCBI Taxonomy" id="2825458"/>
    <lineage>
        <taxon>Viruses</taxon>
        <taxon>Duplodnaviria</taxon>
        <taxon>Heunggongvirae</taxon>
        <taxon>Uroviricota</taxon>
        <taxon>Caudoviricetes</taxon>
    </lineage>
</organism>
<reference evidence="1" key="1">
    <citation type="journal article" date="2021" name="Proc. Natl. Acad. Sci. U.S.A.">
        <title>A Catalog of Tens of Thousands of Viruses from Human Metagenomes Reveals Hidden Associations with Chronic Diseases.</title>
        <authorList>
            <person name="Tisza M.J."/>
            <person name="Buck C.B."/>
        </authorList>
    </citation>
    <scope>NUCLEOTIDE SEQUENCE</scope>
    <source>
        <strain evidence="1">CtM4S20</strain>
    </source>
</reference>
<dbReference type="SUPFAM" id="SSF46689">
    <property type="entry name" value="Homeodomain-like"/>
    <property type="match status" value="1"/>
</dbReference>
<accession>A0A8S5P963</accession>
<dbReference type="Pfam" id="PF13384">
    <property type="entry name" value="HTH_23"/>
    <property type="match status" value="1"/>
</dbReference>
<dbReference type="Gene3D" id="1.10.10.60">
    <property type="entry name" value="Homeodomain-like"/>
    <property type="match status" value="1"/>
</dbReference>
<proteinExistence type="predicted"/>
<protein>
    <submittedName>
        <fullName evidence="1">Terminase small subunit</fullName>
    </submittedName>
</protein>
<dbReference type="EMBL" id="BK015356">
    <property type="protein sequence ID" value="DAE02937.1"/>
    <property type="molecule type" value="Genomic_DNA"/>
</dbReference>